<evidence type="ECO:0000313" key="2">
    <source>
        <dbReference type="EMBL" id="KAJ8400688.1"/>
    </source>
</evidence>
<feature type="region of interest" description="Disordered" evidence="1">
    <location>
        <begin position="1"/>
        <end position="56"/>
    </location>
</feature>
<accession>A0AAD7SDV2</accession>
<dbReference type="Proteomes" id="UP001221898">
    <property type="component" value="Unassembled WGS sequence"/>
</dbReference>
<dbReference type="AlphaFoldDB" id="A0AAD7SDV2"/>
<feature type="compositionally biased region" description="Polar residues" evidence="1">
    <location>
        <begin position="77"/>
        <end position="93"/>
    </location>
</feature>
<feature type="compositionally biased region" description="Polar residues" evidence="1">
    <location>
        <begin position="1"/>
        <end position="10"/>
    </location>
</feature>
<protein>
    <submittedName>
        <fullName evidence="2">Uncharacterized protein</fullName>
    </submittedName>
</protein>
<proteinExistence type="predicted"/>
<feature type="region of interest" description="Disordered" evidence="1">
    <location>
        <begin position="129"/>
        <end position="150"/>
    </location>
</feature>
<feature type="region of interest" description="Disordered" evidence="1">
    <location>
        <begin position="77"/>
        <end position="111"/>
    </location>
</feature>
<organism evidence="2 3">
    <name type="scientific">Aldrovandia affinis</name>
    <dbReference type="NCBI Taxonomy" id="143900"/>
    <lineage>
        <taxon>Eukaryota</taxon>
        <taxon>Metazoa</taxon>
        <taxon>Chordata</taxon>
        <taxon>Craniata</taxon>
        <taxon>Vertebrata</taxon>
        <taxon>Euteleostomi</taxon>
        <taxon>Actinopterygii</taxon>
        <taxon>Neopterygii</taxon>
        <taxon>Teleostei</taxon>
        <taxon>Notacanthiformes</taxon>
        <taxon>Halosauridae</taxon>
        <taxon>Aldrovandia</taxon>
    </lineage>
</organism>
<keyword evidence="3" id="KW-1185">Reference proteome</keyword>
<gene>
    <name evidence="2" type="ORF">AAFF_G00394570</name>
</gene>
<evidence type="ECO:0000313" key="3">
    <source>
        <dbReference type="Proteomes" id="UP001221898"/>
    </source>
</evidence>
<reference evidence="2" key="1">
    <citation type="journal article" date="2023" name="Science">
        <title>Genome structures resolve the early diversification of teleost fishes.</title>
        <authorList>
            <person name="Parey E."/>
            <person name="Louis A."/>
            <person name="Montfort J."/>
            <person name="Bouchez O."/>
            <person name="Roques C."/>
            <person name="Iampietro C."/>
            <person name="Lluch J."/>
            <person name="Castinel A."/>
            <person name="Donnadieu C."/>
            <person name="Desvignes T."/>
            <person name="Floi Bucao C."/>
            <person name="Jouanno E."/>
            <person name="Wen M."/>
            <person name="Mejri S."/>
            <person name="Dirks R."/>
            <person name="Jansen H."/>
            <person name="Henkel C."/>
            <person name="Chen W.J."/>
            <person name="Zahm M."/>
            <person name="Cabau C."/>
            <person name="Klopp C."/>
            <person name="Thompson A.W."/>
            <person name="Robinson-Rechavi M."/>
            <person name="Braasch I."/>
            <person name="Lecointre G."/>
            <person name="Bobe J."/>
            <person name="Postlethwait J.H."/>
            <person name="Berthelot C."/>
            <person name="Roest Crollius H."/>
            <person name="Guiguen Y."/>
        </authorList>
    </citation>
    <scope>NUCLEOTIDE SEQUENCE</scope>
    <source>
        <strain evidence="2">NC1722</strain>
    </source>
</reference>
<name>A0AAD7SDV2_9TELE</name>
<dbReference type="EMBL" id="JAINUG010000075">
    <property type="protein sequence ID" value="KAJ8400688.1"/>
    <property type="molecule type" value="Genomic_DNA"/>
</dbReference>
<comment type="caution">
    <text evidence="2">The sequence shown here is derived from an EMBL/GenBank/DDBJ whole genome shotgun (WGS) entry which is preliminary data.</text>
</comment>
<sequence length="150" mass="16229">MEAFPSSVTSREIPLSYATTSRTPTIRPAPPPVIRTSEDTLPPSAANAQLPQPEITPYERGVQRTQGMCTEAGVVTSTTPRQRLDTSASTTPPIQRRQAAPRTNRAIGGGRFTPRLHIHKCESIAAAQTGRENYSGPPFTQKAPHQWTGA</sequence>
<evidence type="ECO:0000256" key="1">
    <source>
        <dbReference type="SAM" id="MobiDB-lite"/>
    </source>
</evidence>